<name>A0D015_PARTE</name>
<dbReference type="HOGENOM" id="CLU_1237103_0_0_1"/>
<gene>
    <name evidence="1" type="ORF">GSPATT00039130001</name>
</gene>
<dbReference type="Proteomes" id="UP000000600">
    <property type="component" value="Unassembled WGS sequence"/>
</dbReference>
<dbReference type="GeneID" id="5029564"/>
<keyword evidence="2" id="KW-1185">Reference proteome</keyword>
<dbReference type="KEGG" id="ptm:GSPATT00039130001"/>
<evidence type="ECO:0000313" key="2">
    <source>
        <dbReference type="Proteomes" id="UP000000600"/>
    </source>
</evidence>
<proteinExistence type="predicted"/>
<dbReference type="InParanoid" id="A0D015"/>
<dbReference type="OMA" id="TCMINED"/>
<organism evidence="1 2">
    <name type="scientific">Paramecium tetraurelia</name>
    <dbReference type="NCBI Taxonomy" id="5888"/>
    <lineage>
        <taxon>Eukaryota</taxon>
        <taxon>Sar</taxon>
        <taxon>Alveolata</taxon>
        <taxon>Ciliophora</taxon>
        <taxon>Intramacronucleata</taxon>
        <taxon>Oligohymenophorea</taxon>
        <taxon>Peniculida</taxon>
        <taxon>Parameciidae</taxon>
        <taxon>Paramecium</taxon>
    </lineage>
</organism>
<dbReference type="AlphaFoldDB" id="A0D015"/>
<dbReference type="EMBL" id="CT868232">
    <property type="protein sequence ID" value="CAK76382.1"/>
    <property type="molecule type" value="Genomic_DNA"/>
</dbReference>
<dbReference type="RefSeq" id="XP_001443779.1">
    <property type="nucleotide sequence ID" value="XM_001443742.1"/>
</dbReference>
<evidence type="ECO:0000313" key="1">
    <source>
        <dbReference type="EMBL" id="CAK76382.1"/>
    </source>
</evidence>
<sequence>MNEQQNNFVNTSCNIIQQIFDIQLQKAIKSTQISEINFENESKRFNLGHLEFNMDPFEQDDKIQEIVINCKTNYNDEKLSHFSANWGNFTFPQVAKNVNQNKVFIQSHIMQQNVQFLIQINFKQYHQITFYQKQAIGDHITLLIMQNYATKTHIFVKEVGLLMINYVLRDIQEDFVKNVIDLIQEGMDNSLKISNQQNVNNVKGLRNGCQHFLLFQYGISNLIK</sequence>
<accession>A0D015</accession>
<protein>
    <submittedName>
        <fullName evidence="1">Uncharacterized protein</fullName>
    </submittedName>
</protein>
<reference evidence="1 2" key="1">
    <citation type="journal article" date="2006" name="Nature">
        <title>Global trends of whole-genome duplications revealed by the ciliate Paramecium tetraurelia.</title>
        <authorList>
            <consortium name="Genoscope"/>
            <person name="Aury J.-M."/>
            <person name="Jaillon O."/>
            <person name="Duret L."/>
            <person name="Noel B."/>
            <person name="Jubin C."/>
            <person name="Porcel B.M."/>
            <person name="Segurens B."/>
            <person name="Daubin V."/>
            <person name="Anthouard V."/>
            <person name="Aiach N."/>
            <person name="Arnaiz O."/>
            <person name="Billaut A."/>
            <person name="Beisson J."/>
            <person name="Blanc I."/>
            <person name="Bouhouche K."/>
            <person name="Camara F."/>
            <person name="Duharcourt S."/>
            <person name="Guigo R."/>
            <person name="Gogendeau D."/>
            <person name="Katinka M."/>
            <person name="Keller A.-M."/>
            <person name="Kissmehl R."/>
            <person name="Klotz C."/>
            <person name="Koll F."/>
            <person name="Le Moue A."/>
            <person name="Lepere C."/>
            <person name="Malinsky S."/>
            <person name="Nowacki M."/>
            <person name="Nowak J.K."/>
            <person name="Plattner H."/>
            <person name="Poulain J."/>
            <person name="Ruiz F."/>
            <person name="Serrano V."/>
            <person name="Zagulski M."/>
            <person name="Dessen P."/>
            <person name="Betermier M."/>
            <person name="Weissenbach J."/>
            <person name="Scarpelli C."/>
            <person name="Schachter V."/>
            <person name="Sperling L."/>
            <person name="Meyer E."/>
            <person name="Cohen J."/>
            <person name="Wincker P."/>
        </authorList>
    </citation>
    <scope>NUCLEOTIDE SEQUENCE [LARGE SCALE GENOMIC DNA]</scope>
    <source>
        <strain evidence="1 2">Stock d4-2</strain>
    </source>
</reference>
<dbReference type="OrthoDB" id="10609904at2759"/>